<evidence type="ECO:0000256" key="2">
    <source>
        <dbReference type="ARBA" id="ARBA00022723"/>
    </source>
</evidence>
<keyword evidence="6" id="KW-0472">Membrane</keyword>
<keyword evidence="6" id="KW-1133">Transmembrane helix</keyword>
<dbReference type="AlphaFoldDB" id="A0A3N5A4B1"/>
<evidence type="ECO:0000256" key="4">
    <source>
        <dbReference type="ARBA" id="ARBA00023008"/>
    </source>
</evidence>
<evidence type="ECO:0000256" key="5">
    <source>
        <dbReference type="SAM" id="MobiDB-lite"/>
    </source>
</evidence>
<dbReference type="GO" id="GO:0042597">
    <property type="term" value="C:periplasmic space"/>
    <property type="evidence" value="ECO:0007669"/>
    <property type="project" value="InterPro"/>
</dbReference>
<dbReference type="Proteomes" id="UP000280726">
    <property type="component" value="Unassembled WGS sequence"/>
</dbReference>
<comment type="caution">
    <text evidence="9">The sequence shown here is derived from an EMBL/GenBank/DDBJ whole genome shotgun (WGS) entry which is preliminary data.</text>
</comment>
<feature type="compositionally biased region" description="Gly residues" evidence="5">
    <location>
        <begin position="147"/>
        <end position="157"/>
    </location>
</feature>
<feature type="chain" id="PRO_5039125072" description="CopC domain-containing protein" evidence="7">
    <location>
        <begin position="25"/>
        <end position="197"/>
    </location>
</feature>
<dbReference type="Pfam" id="PF04234">
    <property type="entry name" value="CopC"/>
    <property type="match status" value="1"/>
</dbReference>
<dbReference type="GO" id="GO:0030313">
    <property type="term" value="C:cell envelope"/>
    <property type="evidence" value="ECO:0007669"/>
    <property type="project" value="UniProtKB-SubCell"/>
</dbReference>
<evidence type="ECO:0000256" key="7">
    <source>
        <dbReference type="SAM" id="SignalP"/>
    </source>
</evidence>
<gene>
    <name evidence="9" type="ORF">EDD32_1079</name>
</gene>
<organism evidence="9 10">
    <name type="scientific">Georgenia muralis</name>
    <dbReference type="NCBI Taxonomy" id="154117"/>
    <lineage>
        <taxon>Bacteria</taxon>
        <taxon>Bacillati</taxon>
        <taxon>Actinomycetota</taxon>
        <taxon>Actinomycetes</taxon>
        <taxon>Micrococcales</taxon>
        <taxon>Bogoriellaceae</taxon>
        <taxon>Georgenia</taxon>
    </lineage>
</organism>
<accession>A0A3N5A4B1</accession>
<protein>
    <recommendedName>
        <fullName evidence="8">CopC domain-containing protein</fullName>
    </recommendedName>
</protein>
<feature type="domain" description="CopC" evidence="8">
    <location>
        <begin position="25"/>
        <end position="118"/>
    </location>
</feature>
<dbReference type="GO" id="GO:0006825">
    <property type="term" value="P:copper ion transport"/>
    <property type="evidence" value="ECO:0007669"/>
    <property type="project" value="InterPro"/>
</dbReference>
<keyword evidence="4" id="KW-0186">Copper</keyword>
<proteinExistence type="predicted"/>
<feature type="transmembrane region" description="Helical" evidence="6">
    <location>
        <begin position="171"/>
        <end position="192"/>
    </location>
</feature>
<comment type="subcellular location">
    <subcellularLocation>
        <location evidence="1">Cell envelope</location>
    </subcellularLocation>
</comment>
<dbReference type="Gene3D" id="2.60.40.1220">
    <property type="match status" value="1"/>
</dbReference>
<dbReference type="GO" id="GO:0005886">
    <property type="term" value="C:plasma membrane"/>
    <property type="evidence" value="ECO:0007669"/>
    <property type="project" value="TreeGrafter"/>
</dbReference>
<dbReference type="InterPro" id="IPR032694">
    <property type="entry name" value="CopC/D"/>
</dbReference>
<sequence length="197" mass="19237">MIRAVLAVVTALVLALTTAPAALAHDVLLESSPADGARLASSPGEITLTFSADLLATGAAMVLTDAAGATVTEAPAEVDGRVAAVALEEELPAAGYTVTWSVVSSDGHRIDGDLAFTVEGPDTDVRAAGPADPGAPADDADAAAKVGNGGGDGGNDPGGDQVNNPTGGLDVPGWAVLVLAIGALAAAVAIAVRRWRG</sequence>
<feature type="compositionally biased region" description="Low complexity" evidence="5">
    <location>
        <begin position="127"/>
        <end position="137"/>
    </location>
</feature>
<keyword evidence="2" id="KW-0479">Metal-binding</keyword>
<evidence type="ECO:0000313" key="10">
    <source>
        <dbReference type="Proteomes" id="UP000280726"/>
    </source>
</evidence>
<keyword evidence="3 7" id="KW-0732">Signal</keyword>
<dbReference type="EMBL" id="RKRA01000001">
    <property type="protein sequence ID" value="RPF26631.1"/>
    <property type="molecule type" value="Genomic_DNA"/>
</dbReference>
<dbReference type="SUPFAM" id="SSF81296">
    <property type="entry name" value="E set domains"/>
    <property type="match status" value="1"/>
</dbReference>
<dbReference type="InterPro" id="IPR014756">
    <property type="entry name" value="Ig_E-set"/>
</dbReference>
<dbReference type="RefSeq" id="WP_170175224.1">
    <property type="nucleotide sequence ID" value="NZ_RKRA01000001.1"/>
</dbReference>
<name>A0A3N5A4B1_9MICO</name>
<dbReference type="PANTHER" id="PTHR34820:SF4">
    <property type="entry name" value="INNER MEMBRANE PROTEIN YEBZ"/>
    <property type="match status" value="1"/>
</dbReference>
<evidence type="ECO:0000313" key="9">
    <source>
        <dbReference type="EMBL" id="RPF26631.1"/>
    </source>
</evidence>
<evidence type="ECO:0000256" key="1">
    <source>
        <dbReference type="ARBA" id="ARBA00004196"/>
    </source>
</evidence>
<evidence type="ECO:0000256" key="6">
    <source>
        <dbReference type="SAM" id="Phobius"/>
    </source>
</evidence>
<evidence type="ECO:0000259" key="8">
    <source>
        <dbReference type="Pfam" id="PF04234"/>
    </source>
</evidence>
<keyword evidence="10" id="KW-1185">Reference proteome</keyword>
<feature type="region of interest" description="Disordered" evidence="5">
    <location>
        <begin position="120"/>
        <end position="166"/>
    </location>
</feature>
<dbReference type="InterPro" id="IPR007348">
    <property type="entry name" value="CopC_dom"/>
</dbReference>
<dbReference type="GO" id="GO:0005507">
    <property type="term" value="F:copper ion binding"/>
    <property type="evidence" value="ECO:0007669"/>
    <property type="project" value="InterPro"/>
</dbReference>
<keyword evidence="6" id="KW-0812">Transmembrane</keyword>
<dbReference type="GO" id="GO:0046688">
    <property type="term" value="P:response to copper ion"/>
    <property type="evidence" value="ECO:0007669"/>
    <property type="project" value="InterPro"/>
</dbReference>
<feature type="signal peptide" evidence="7">
    <location>
        <begin position="1"/>
        <end position="24"/>
    </location>
</feature>
<evidence type="ECO:0000256" key="3">
    <source>
        <dbReference type="ARBA" id="ARBA00022729"/>
    </source>
</evidence>
<reference evidence="9 10" key="1">
    <citation type="submission" date="2018-11" db="EMBL/GenBank/DDBJ databases">
        <title>Sequencing the genomes of 1000 actinobacteria strains.</title>
        <authorList>
            <person name="Klenk H.-P."/>
        </authorList>
    </citation>
    <scope>NUCLEOTIDE SEQUENCE [LARGE SCALE GENOMIC DNA]</scope>
    <source>
        <strain evidence="9 10">DSM 14418</strain>
    </source>
</reference>
<dbReference type="PANTHER" id="PTHR34820">
    <property type="entry name" value="INNER MEMBRANE PROTEIN YEBZ"/>
    <property type="match status" value="1"/>
</dbReference>
<dbReference type="InterPro" id="IPR014755">
    <property type="entry name" value="Cu-Rt/internalin_Ig-like"/>
</dbReference>